<evidence type="ECO:0000259" key="1">
    <source>
        <dbReference type="Pfam" id="PF12762"/>
    </source>
</evidence>
<dbReference type="Pfam" id="PF12762">
    <property type="entry name" value="DDE_Tnp_IS1595"/>
    <property type="match status" value="1"/>
</dbReference>
<proteinExistence type="predicted"/>
<dbReference type="EMBL" id="JANTYZ010000002">
    <property type="protein sequence ID" value="MCS3864439.1"/>
    <property type="molecule type" value="Genomic_DNA"/>
</dbReference>
<gene>
    <name evidence="2" type="ORF">GGP82_000985</name>
</gene>
<dbReference type="InterPro" id="IPR024445">
    <property type="entry name" value="Tnp_ISXO2-like"/>
</dbReference>
<feature type="domain" description="ISXO2-like transposase" evidence="1">
    <location>
        <begin position="3"/>
        <end position="115"/>
    </location>
</feature>
<protein>
    <submittedName>
        <fullName evidence="2">Transposase-like protein</fullName>
    </submittedName>
</protein>
<dbReference type="AlphaFoldDB" id="A0A9X2R6J0"/>
<evidence type="ECO:0000313" key="3">
    <source>
        <dbReference type="Proteomes" id="UP001155034"/>
    </source>
</evidence>
<sequence>MVGRETGWACFRVCLDTKEETIRGAVAGETAEEACIFTDENRSYLWLENEEESRSREAVDHSTAWAEDRDEDGIREVHVNTIEGIWTSLRNRLRRFRGACKDHLSGYVAMFELAFNHDQITPALLQRMCGA</sequence>
<accession>A0A9X2R6J0</accession>
<organism evidence="2 3">
    <name type="scientific">Salinibacter ruber</name>
    <dbReference type="NCBI Taxonomy" id="146919"/>
    <lineage>
        <taxon>Bacteria</taxon>
        <taxon>Pseudomonadati</taxon>
        <taxon>Rhodothermota</taxon>
        <taxon>Rhodothermia</taxon>
        <taxon>Rhodothermales</taxon>
        <taxon>Salinibacteraceae</taxon>
        <taxon>Salinibacter</taxon>
    </lineage>
</organism>
<evidence type="ECO:0000313" key="2">
    <source>
        <dbReference type="EMBL" id="MCS3864439.1"/>
    </source>
</evidence>
<dbReference type="Proteomes" id="UP001155034">
    <property type="component" value="Unassembled WGS sequence"/>
</dbReference>
<name>A0A9X2R6J0_9BACT</name>
<reference evidence="2" key="1">
    <citation type="submission" date="2022-08" db="EMBL/GenBank/DDBJ databases">
        <title>Genomic Encyclopedia of Type Strains, Phase V (KMG-V): Genome sequencing to study the core and pangenomes of soil and plant-associated prokaryotes.</title>
        <authorList>
            <person name="Whitman W."/>
        </authorList>
    </citation>
    <scope>NUCLEOTIDE SEQUENCE</scope>
    <source>
        <strain evidence="2">SP2016B</strain>
    </source>
</reference>
<comment type="caution">
    <text evidence="2">The sequence shown here is derived from an EMBL/GenBank/DDBJ whole genome shotgun (WGS) entry which is preliminary data.</text>
</comment>